<protein>
    <recommendedName>
        <fullName evidence="4">Secreted protein</fullName>
    </recommendedName>
</protein>
<dbReference type="Proteomes" id="UP001218188">
    <property type="component" value="Unassembled WGS sequence"/>
</dbReference>
<proteinExistence type="predicted"/>
<feature type="chain" id="PRO_5042009189" description="Secreted protein" evidence="1">
    <location>
        <begin position="27"/>
        <end position="144"/>
    </location>
</feature>
<dbReference type="EMBL" id="JARJCM010000018">
    <property type="protein sequence ID" value="KAJ7041275.1"/>
    <property type="molecule type" value="Genomic_DNA"/>
</dbReference>
<evidence type="ECO:0000313" key="2">
    <source>
        <dbReference type="EMBL" id="KAJ7041275.1"/>
    </source>
</evidence>
<sequence>MRGTDVRGRPSLVVVGIITLVLRVGAPDACCTLPQASRGRERVQDDMTRVPAPRTLSSNRASSIPGLDCADAHVKAGVVNRVVALLTSGTSAGPLYVDVEGLPCLCISTTALGPPSCHNKTTLLALTVVSRLAHAAVALLLLAP</sequence>
<organism evidence="2 3">
    <name type="scientific">Mycena alexandri</name>
    <dbReference type="NCBI Taxonomy" id="1745969"/>
    <lineage>
        <taxon>Eukaryota</taxon>
        <taxon>Fungi</taxon>
        <taxon>Dikarya</taxon>
        <taxon>Basidiomycota</taxon>
        <taxon>Agaricomycotina</taxon>
        <taxon>Agaricomycetes</taxon>
        <taxon>Agaricomycetidae</taxon>
        <taxon>Agaricales</taxon>
        <taxon>Marasmiineae</taxon>
        <taxon>Mycenaceae</taxon>
        <taxon>Mycena</taxon>
    </lineage>
</organism>
<feature type="signal peptide" evidence="1">
    <location>
        <begin position="1"/>
        <end position="26"/>
    </location>
</feature>
<keyword evidence="1" id="KW-0732">Signal</keyword>
<evidence type="ECO:0000313" key="3">
    <source>
        <dbReference type="Proteomes" id="UP001218188"/>
    </source>
</evidence>
<accession>A0AAD6TA47</accession>
<keyword evidence="3" id="KW-1185">Reference proteome</keyword>
<evidence type="ECO:0008006" key="4">
    <source>
        <dbReference type="Google" id="ProtNLM"/>
    </source>
</evidence>
<reference evidence="2" key="1">
    <citation type="submission" date="2023-03" db="EMBL/GenBank/DDBJ databases">
        <title>Massive genome expansion in bonnet fungi (Mycena s.s.) driven by repeated elements and novel gene families across ecological guilds.</title>
        <authorList>
            <consortium name="Lawrence Berkeley National Laboratory"/>
            <person name="Harder C.B."/>
            <person name="Miyauchi S."/>
            <person name="Viragh M."/>
            <person name="Kuo A."/>
            <person name="Thoen E."/>
            <person name="Andreopoulos B."/>
            <person name="Lu D."/>
            <person name="Skrede I."/>
            <person name="Drula E."/>
            <person name="Henrissat B."/>
            <person name="Morin E."/>
            <person name="Kohler A."/>
            <person name="Barry K."/>
            <person name="LaButti K."/>
            <person name="Morin E."/>
            <person name="Salamov A."/>
            <person name="Lipzen A."/>
            <person name="Mereny Z."/>
            <person name="Hegedus B."/>
            <person name="Baldrian P."/>
            <person name="Stursova M."/>
            <person name="Weitz H."/>
            <person name="Taylor A."/>
            <person name="Grigoriev I.V."/>
            <person name="Nagy L.G."/>
            <person name="Martin F."/>
            <person name="Kauserud H."/>
        </authorList>
    </citation>
    <scope>NUCLEOTIDE SEQUENCE</scope>
    <source>
        <strain evidence="2">CBHHK200</strain>
    </source>
</reference>
<comment type="caution">
    <text evidence="2">The sequence shown here is derived from an EMBL/GenBank/DDBJ whole genome shotgun (WGS) entry which is preliminary data.</text>
</comment>
<dbReference type="AlphaFoldDB" id="A0AAD6TA47"/>
<name>A0AAD6TA47_9AGAR</name>
<evidence type="ECO:0000256" key="1">
    <source>
        <dbReference type="SAM" id="SignalP"/>
    </source>
</evidence>
<gene>
    <name evidence="2" type="ORF">C8F04DRAFT_1304089</name>
</gene>